<keyword evidence="7 9" id="KW-0472">Membrane</keyword>
<dbReference type="GO" id="GO:0005886">
    <property type="term" value="C:plasma membrane"/>
    <property type="evidence" value="ECO:0007669"/>
    <property type="project" value="UniProtKB-SubCell"/>
</dbReference>
<evidence type="ECO:0000256" key="2">
    <source>
        <dbReference type="ARBA" id="ARBA00022448"/>
    </source>
</evidence>
<dbReference type="AlphaFoldDB" id="X0SQM8"/>
<evidence type="ECO:0000313" key="10">
    <source>
        <dbReference type="EMBL" id="GAF77436.1"/>
    </source>
</evidence>
<evidence type="ECO:0000256" key="5">
    <source>
        <dbReference type="ARBA" id="ARBA00022970"/>
    </source>
</evidence>
<accession>X0SQM8</accession>
<feature type="transmembrane region" description="Helical" evidence="9">
    <location>
        <begin position="194"/>
        <end position="214"/>
    </location>
</feature>
<evidence type="ECO:0008006" key="11">
    <source>
        <dbReference type="Google" id="ProtNLM"/>
    </source>
</evidence>
<evidence type="ECO:0000256" key="9">
    <source>
        <dbReference type="SAM" id="Phobius"/>
    </source>
</evidence>
<dbReference type="InterPro" id="IPR052157">
    <property type="entry name" value="BCAA_transport_permease"/>
</dbReference>
<protein>
    <recommendedName>
        <fullName evidence="11">Branched-chain amino acid ABC transporter permease</fullName>
    </recommendedName>
</protein>
<feature type="transmembrane region" description="Helical" evidence="9">
    <location>
        <begin position="70"/>
        <end position="92"/>
    </location>
</feature>
<keyword evidence="4 9" id="KW-0812">Transmembrane</keyword>
<keyword evidence="6 9" id="KW-1133">Transmembrane helix</keyword>
<feature type="transmembrane region" description="Helical" evidence="9">
    <location>
        <begin position="234"/>
        <end position="256"/>
    </location>
</feature>
<dbReference type="InterPro" id="IPR001851">
    <property type="entry name" value="ABC_transp_permease"/>
</dbReference>
<dbReference type="Pfam" id="PF02653">
    <property type="entry name" value="BPD_transp_2"/>
    <property type="match status" value="1"/>
</dbReference>
<organism evidence="10">
    <name type="scientific">marine sediment metagenome</name>
    <dbReference type="NCBI Taxonomy" id="412755"/>
    <lineage>
        <taxon>unclassified sequences</taxon>
        <taxon>metagenomes</taxon>
        <taxon>ecological metagenomes</taxon>
    </lineage>
</organism>
<dbReference type="PANTHER" id="PTHR11795:SF452">
    <property type="entry name" value="ABC TRANSPORTER PERMEASE PROTEIN"/>
    <property type="match status" value="1"/>
</dbReference>
<reference evidence="10" key="1">
    <citation type="journal article" date="2014" name="Front. Microbiol.">
        <title>High frequency of phylogenetically diverse reductive dehalogenase-homologous genes in deep subseafloor sedimentary metagenomes.</title>
        <authorList>
            <person name="Kawai M."/>
            <person name="Futagami T."/>
            <person name="Toyoda A."/>
            <person name="Takaki Y."/>
            <person name="Nishi S."/>
            <person name="Hori S."/>
            <person name="Arai W."/>
            <person name="Tsubouchi T."/>
            <person name="Morono Y."/>
            <person name="Uchiyama I."/>
            <person name="Ito T."/>
            <person name="Fujiyama A."/>
            <person name="Inagaki F."/>
            <person name="Takami H."/>
        </authorList>
    </citation>
    <scope>NUCLEOTIDE SEQUENCE</scope>
    <source>
        <strain evidence="10">Expedition CK06-06</strain>
    </source>
</reference>
<dbReference type="PANTHER" id="PTHR11795">
    <property type="entry name" value="BRANCHED-CHAIN AMINO ACID TRANSPORT SYSTEM PERMEASE PROTEIN LIVH"/>
    <property type="match status" value="1"/>
</dbReference>
<evidence type="ECO:0000256" key="1">
    <source>
        <dbReference type="ARBA" id="ARBA00004651"/>
    </source>
</evidence>
<evidence type="ECO:0000256" key="8">
    <source>
        <dbReference type="ARBA" id="ARBA00037998"/>
    </source>
</evidence>
<evidence type="ECO:0000256" key="7">
    <source>
        <dbReference type="ARBA" id="ARBA00023136"/>
    </source>
</evidence>
<proteinExistence type="inferred from homology"/>
<feature type="transmembrane region" description="Helical" evidence="9">
    <location>
        <begin position="44"/>
        <end position="64"/>
    </location>
</feature>
<keyword evidence="5" id="KW-0029">Amino-acid transport</keyword>
<evidence type="ECO:0000256" key="6">
    <source>
        <dbReference type="ARBA" id="ARBA00022989"/>
    </source>
</evidence>
<sequence length="262" mass="27871">MVEAQIIEVLVYGTIQGGIFALLAMGFSLVFGVGGILNQAHGAFYAITGYLVFWIHDPGSLMAGVDSSKFYWAMVFALVVVTFVGGLVYLGLIKPVQDHEINVVIITFSLAFFFEQAVIMIFGSIGKSIPSIPGNQDLLGIAIPWQHIIALIGSLIVVFSVIVFMSKIKIGNQIRAVSQDREVAQLMGINVNRILMYTIMLSALLAAIAGILYIPTGDLAPHMGWGVLTRSFAIVVLGGLGSIGGSVIGSFILGYAGNFVGV</sequence>
<dbReference type="EMBL" id="BARS01003092">
    <property type="protein sequence ID" value="GAF77436.1"/>
    <property type="molecule type" value="Genomic_DNA"/>
</dbReference>
<dbReference type="GO" id="GO:0022857">
    <property type="term" value="F:transmembrane transporter activity"/>
    <property type="evidence" value="ECO:0007669"/>
    <property type="project" value="InterPro"/>
</dbReference>
<feature type="transmembrane region" description="Helical" evidence="9">
    <location>
        <begin position="145"/>
        <end position="165"/>
    </location>
</feature>
<comment type="caution">
    <text evidence="10">The sequence shown here is derived from an EMBL/GenBank/DDBJ whole genome shotgun (WGS) entry which is preliminary data.</text>
</comment>
<evidence type="ECO:0000256" key="3">
    <source>
        <dbReference type="ARBA" id="ARBA00022475"/>
    </source>
</evidence>
<comment type="similarity">
    <text evidence="8">Belongs to the binding-protein-dependent transport system permease family. LivHM subfamily.</text>
</comment>
<feature type="non-terminal residue" evidence="10">
    <location>
        <position position="262"/>
    </location>
</feature>
<dbReference type="CDD" id="cd06582">
    <property type="entry name" value="TM_PBP1_LivH_like"/>
    <property type="match status" value="1"/>
</dbReference>
<gene>
    <name evidence="10" type="ORF">S01H1_05954</name>
</gene>
<keyword evidence="2" id="KW-0813">Transport</keyword>
<keyword evidence="3" id="KW-1003">Cell membrane</keyword>
<name>X0SQM8_9ZZZZ</name>
<feature type="transmembrane region" description="Helical" evidence="9">
    <location>
        <begin position="104"/>
        <end position="125"/>
    </location>
</feature>
<dbReference type="GO" id="GO:0006865">
    <property type="term" value="P:amino acid transport"/>
    <property type="evidence" value="ECO:0007669"/>
    <property type="project" value="UniProtKB-KW"/>
</dbReference>
<feature type="transmembrane region" description="Helical" evidence="9">
    <location>
        <begin position="18"/>
        <end position="37"/>
    </location>
</feature>
<evidence type="ECO:0000256" key="4">
    <source>
        <dbReference type="ARBA" id="ARBA00022692"/>
    </source>
</evidence>
<comment type="subcellular location">
    <subcellularLocation>
        <location evidence="1">Cell membrane</location>
        <topology evidence="1">Multi-pass membrane protein</topology>
    </subcellularLocation>
</comment>